<dbReference type="InterPro" id="IPR001279">
    <property type="entry name" value="Metallo-B-lactamas"/>
</dbReference>
<keyword evidence="2" id="KW-0479">Metal-binding</keyword>
<evidence type="ECO:0000259" key="5">
    <source>
        <dbReference type="SMART" id="SM00849"/>
    </source>
</evidence>
<dbReference type="VEuPathDB" id="FungiDB:G647_05228"/>
<dbReference type="SMART" id="SM00849">
    <property type="entry name" value="Lactamase_B"/>
    <property type="match status" value="1"/>
</dbReference>
<evidence type="ECO:0000256" key="1">
    <source>
        <dbReference type="ARBA" id="ARBA00007749"/>
    </source>
</evidence>
<dbReference type="GO" id="GO:0016787">
    <property type="term" value="F:hydrolase activity"/>
    <property type="evidence" value="ECO:0007669"/>
    <property type="project" value="UniProtKB-KW"/>
</dbReference>
<comment type="similarity">
    <text evidence="1">Belongs to the metallo-beta-lactamase superfamily.</text>
</comment>
<keyword evidence="7" id="KW-1185">Reference proteome</keyword>
<dbReference type="STRING" id="86049.A0A1C1CTE1"/>
<dbReference type="SUPFAM" id="SSF56281">
    <property type="entry name" value="Metallo-hydrolase/oxidoreductase"/>
    <property type="match status" value="1"/>
</dbReference>
<dbReference type="Pfam" id="PF00753">
    <property type="entry name" value="Lactamase_B"/>
    <property type="match status" value="1"/>
</dbReference>
<dbReference type="InterPro" id="IPR036866">
    <property type="entry name" value="RibonucZ/Hydroxyglut_hydro"/>
</dbReference>
<evidence type="ECO:0000313" key="7">
    <source>
        <dbReference type="Proteomes" id="UP000094526"/>
    </source>
</evidence>
<dbReference type="VEuPathDB" id="FungiDB:CLCR_08716"/>
<proteinExistence type="inferred from homology"/>
<evidence type="ECO:0000256" key="2">
    <source>
        <dbReference type="ARBA" id="ARBA00022723"/>
    </source>
</evidence>
<dbReference type="EMBL" id="LGRB01000009">
    <property type="protein sequence ID" value="OCT51768.1"/>
    <property type="molecule type" value="Genomic_DNA"/>
</dbReference>
<evidence type="ECO:0000256" key="4">
    <source>
        <dbReference type="ARBA" id="ARBA00022833"/>
    </source>
</evidence>
<dbReference type="GO" id="GO:0046872">
    <property type="term" value="F:metal ion binding"/>
    <property type="evidence" value="ECO:0007669"/>
    <property type="project" value="UniProtKB-KW"/>
</dbReference>
<dbReference type="PANTHER" id="PTHR42978:SF5">
    <property type="entry name" value="METALLO-BETA-LACTAMASE DOMAIN-CONTAINING PROTEIN"/>
    <property type="match status" value="1"/>
</dbReference>
<dbReference type="Gene3D" id="3.60.15.10">
    <property type="entry name" value="Ribonuclease Z/Hydroxyacylglutathione hydrolase-like"/>
    <property type="match status" value="1"/>
</dbReference>
<protein>
    <submittedName>
        <fullName evidence="6">Metallo-beta-lactamase superfamily protein</fullName>
    </submittedName>
</protein>
<comment type="caution">
    <text evidence="6">The sequence shown here is derived from an EMBL/GenBank/DDBJ whole genome shotgun (WGS) entry which is preliminary data.</text>
</comment>
<reference evidence="7" key="1">
    <citation type="submission" date="2015-07" db="EMBL/GenBank/DDBJ databases">
        <authorList>
            <person name="Teixeira M.M."/>
            <person name="Souza R.C."/>
            <person name="Almeida L.G."/>
            <person name="Vicente V.A."/>
            <person name="de Hoog S."/>
            <person name="Bocca A.L."/>
            <person name="de Almeida S.R."/>
            <person name="Vasconcelos A.T."/>
            <person name="Felipe M.S."/>
        </authorList>
    </citation>
    <scope>NUCLEOTIDE SEQUENCE [LARGE SCALE GENOMIC DNA]</scope>
    <source>
        <strain evidence="7">KSF</strain>
    </source>
</reference>
<sequence length="387" mass="42926">MASDAQRKQEQSDALPAPGLNVPVSSHTCDIWAINTTCDIVCQSALLMGPENPGHENLNLPTFAFYIHNTRLNKRVLFDNGARKDWWNTTPQTYKGITLKGAVGIRVKENVYDILAAGGVDPDTIDAVVWSHFHRDHVGNIQLFPASTELVVGPGFQKSFVPGYPTVQEAAFYDADFHDRSLREITFDDSFKIGRFHAHDYFDDGSFYLLHTPGHTAGHLSGLVRTTPTTFVFLGGDICHFPAMFRPTPYGPMPSIIPEETKLDSRFPCPCPGSLFTASHPSADASEARISPYYHVPHQPGSWYEDPRQAQISVDGLKEFDAGGDVFIAIAHDPALKEIVEGFPTGKMNDWKAKGWDKQSRWHFVNELPIDGNPGRPLLVKGLLKDV</sequence>
<evidence type="ECO:0000256" key="3">
    <source>
        <dbReference type="ARBA" id="ARBA00022801"/>
    </source>
</evidence>
<dbReference type="AlphaFoldDB" id="A0A1C1CTE1"/>
<gene>
    <name evidence="6" type="ORF">CLCR_08716</name>
</gene>
<keyword evidence="4" id="KW-0862">Zinc</keyword>
<keyword evidence="3" id="KW-0378">Hydrolase</keyword>
<accession>A0A1C1CTE1</accession>
<dbReference type="Proteomes" id="UP000094526">
    <property type="component" value="Unassembled WGS sequence"/>
</dbReference>
<dbReference type="PANTHER" id="PTHR42978">
    <property type="entry name" value="QUORUM-QUENCHING LACTONASE YTNP-RELATED-RELATED"/>
    <property type="match status" value="1"/>
</dbReference>
<dbReference type="CDD" id="cd07730">
    <property type="entry name" value="metallo-hydrolase-like_MBL-fold"/>
    <property type="match status" value="1"/>
</dbReference>
<feature type="domain" description="Metallo-beta-lactamase" evidence="5">
    <location>
        <begin position="61"/>
        <end position="274"/>
    </location>
</feature>
<organism evidence="6 7">
    <name type="scientific">Cladophialophora carrionii</name>
    <dbReference type="NCBI Taxonomy" id="86049"/>
    <lineage>
        <taxon>Eukaryota</taxon>
        <taxon>Fungi</taxon>
        <taxon>Dikarya</taxon>
        <taxon>Ascomycota</taxon>
        <taxon>Pezizomycotina</taxon>
        <taxon>Eurotiomycetes</taxon>
        <taxon>Chaetothyriomycetidae</taxon>
        <taxon>Chaetothyriales</taxon>
        <taxon>Herpotrichiellaceae</taxon>
        <taxon>Cladophialophora</taxon>
    </lineage>
</organism>
<dbReference type="InterPro" id="IPR051013">
    <property type="entry name" value="MBL_superfamily_lactonases"/>
</dbReference>
<name>A0A1C1CTE1_9EURO</name>
<evidence type="ECO:0000313" key="6">
    <source>
        <dbReference type="EMBL" id="OCT51768.1"/>
    </source>
</evidence>
<dbReference type="OrthoDB" id="10250730at2759"/>